<sequence length="298" mass="33504">MKKKADTTSLHERTKLSERSERFSLRVEAHFLPTAIPFPLSFELPLPQSLPSLRNERGSYPTDQARGIDFWKIDVSVTDIESLTHKTQPRLSITHTSAMNQLVSCLFSFSRISRQQVPQHGARETHYLCESYYRNNKLCFVDESKLKVRKPTTNVQGHTSGVCNIRYITQNNLAFRREHIENPWPRPASPRQRGVETKAKGVLQERRGGGMLAGWLVAFIAMQMASTLRAGRNERKRGSWTREREETSGPGANERERSSADAAAAVAVAAAVAAVAAINGQEHPAQQSNREKRKEDAV</sequence>
<name>E2A9N7_CAMFO</name>
<accession>E2A9N7</accession>
<evidence type="ECO:0000313" key="3">
    <source>
        <dbReference type="Proteomes" id="UP000000311"/>
    </source>
</evidence>
<keyword evidence="3" id="KW-1185">Reference proteome</keyword>
<evidence type="ECO:0000313" key="2">
    <source>
        <dbReference type="EMBL" id="EFN69839.1"/>
    </source>
</evidence>
<proteinExistence type="predicted"/>
<dbReference type="AlphaFoldDB" id="E2A9N7"/>
<dbReference type="EMBL" id="GL437918">
    <property type="protein sequence ID" value="EFN69839.1"/>
    <property type="molecule type" value="Genomic_DNA"/>
</dbReference>
<reference evidence="2 3" key="1">
    <citation type="journal article" date="2010" name="Science">
        <title>Genomic comparison of the ants Camponotus floridanus and Harpegnathos saltator.</title>
        <authorList>
            <person name="Bonasio R."/>
            <person name="Zhang G."/>
            <person name="Ye C."/>
            <person name="Mutti N.S."/>
            <person name="Fang X."/>
            <person name="Qin N."/>
            <person name="Donahue G."/>
            <person name="Yang P."/>
            <person name="Li Q."/>
            <person name="Li C."/>
            <person name="Zhang P."/>
            <person name="Huang Z."/>
            <person name="Berger S.L."/>
            <person name="Reinberg D."/>
            <person name="Wang J."/>
            <person name="Liebig J."/>
        </authorList>
    </citation>
    <scope>NUCLEOTIDE SEQUENCE [LARGE SCALE GENOMIC DNA]</scope>
    <source>
        <strain evidence="3">C129</strain>
    </source>
</reference>
<gene>
    <name evidence="2" type="ORF">EAG_11457</name>
</gene>
<feature type="compositionally biased region" description="Basic and acidic residues" evidence="1">
    <location>
        <begin position="231"/>
        <end position="259"/>
    </location>
</feature>
<protein>
    <submittedName>
        <fullName evidence="2">Uncharacterized protein</fullName>
    </submittedName>
</protein>
<evidence type="ECO:0000256" key="1">
    <source>
        <dbReference type="SAM" id="MobiDB-lite"/>
    </source>
</evidence>
<dbReference type="Proteomes" id="UP000000311">
    <property type="component" value="Unassembled WGS sequence"/>
</dbReference>
<feature type="region of interest" description="Disordered" evidence="1">
    <location>
        <begin position="230"/>
        <end position="263"/>
    </location>
</feature>
<organism evidence="3">
    <name type="scientific">Camponotus floridanus</name>
    <name type="common">Florida carpenter ant</name>
    <dbReference type="NCBI Taxonomy" id="104421"/>
    <lineage>
        <taxon>Eukaryota</taxon>
        <taxon>Metazoa</taxon>
        <taxon>Ecdysozoa</taxon>
        <taxon>Arthropoda</taxon>
        <taxon>Hexapoda</taxon>
        <taxon>Insecta</taxon>
        <taxon>Pterygota</taxon>
        <taxon>Neoptera</taxon>
        <taxon>Endopterygota</taxon>
        <taxon>Hymenoptera</taxon>
        <taxon>Apocrita</taxon>
        <taxon>Aculeata</taxon>
        <taxon>Formicoidea</taxon>
        <taxon>Formicidae</taxon>
        <taxon>Formicinae</taxon>
        <taxon>Camponotus</taxon>
    </lineage>
</organism>
<dbReference type="InParanoid" id="E2A9N7"/>